<protein>
    <submittedName>
        <fullName evidence="5">C4-dicarboxylate ABC transporter</fullName>
    </submittedName>
</protein>
<dbReference type="Gene3D" id="3.40.190.170">
    <property type="entry name" value="Bacterial extracellular solute-binding protein, family 7"/>
    <property type="match status" value="1"/>
</dbReference>
<dbReference type="InterPro" id="IPR018389">
    <property type="entry name" value="DctP_fam"/>
</dbReference>
<feature type="signal peptide" evidence="4">
    <location>
        <begin position="1"/>
        <end position="29"/>
    </location>
</feature>
<name>A0ABQ2MG08_9MICC</name>
<evidence type="ECO:0000256" key="3">
    <source>
        <dbReference type="ARBA" id="ARBA00022729"/>
    </source>
</evidence>
<dbReference type="CDD" id="cd13666">
    <property type="entry name" value="PBP2_TRAP_DctP_like_1"/>
    <property type="match status" value="1"/>
</dbReference>
<dbReference type="PROSITE" id="PS51257">
    <property type="entry name" value="PROKAR_LIPOPROTEIN"/>
    <property type="match status" value="1"/>
</dbReference>
<reference evidence="6" key="1">
    <citation type="journal article" date="2019" name="Int. J. Syst. Evol. Microbiol.">
        <title>The Global Catalogue of Microorganisms (GCM) 10K type strain sequencing project: providing services to taxonomists for standard genome sequencing and annotation.</title>
        <authorList>
            <consortium name="The Broad Institute Genomics Platform"/>
            <consortium name="The Broad Institute Genome Sequencing Center for Infectious Disease"/>
            <person name="Wu L."/>
            <person name="Ma J."/>
        </authorList>
    </citation>
    <scope>NUCLEOTIDE SEQUENCE [LARGE SCALE GENOMIC DNA]</scope>
    <source>
        <strain evidence="6">CGMCC 1.7064</strain>
    </source>
</reference>
<dbReference type="Pfam" id="PF03480">
    <property type="entry name" value="DctP"/>
    <property type="match status" value="1"/>
</dbReference>
<keyword evidence="6" id="KW-1185">Reference proteome</keyword>
<feature type="chain" id="PRO_5045990842" evidence="4">
    <location>
        <begin position="30"/>
        <end position="398"/>
    </location>
</feature>
<dbReference type="Proteomes" id="UP000642509">
    <property type="component" value="Unassembled WGS sequence"/>
</dbReference>
<dbReference type="RefSeq" id="WP_229672822.1">
    <property type="nucleotide sequence ID" value="NZ_BAAAOU010000017.1"/>
</dbReference>
<dbReference type="PANTHER" id="PTHR33376:SF7">
    <property type="entry name" value="C4-DICARBOXYLATE-BINDING PROTEIN DCTB"/>
    <property type="match status" value="1"/>
</dbReference>
<evidence type="ECO:0000313" key="6">
    <source>
        <dbReference type="Proteomes" id="UP000642509"/>
    </source>
</evidence>
<accession>A0ABQ2MG08</accession>
<keyword evidence="2" id="KW-0813">Transport</keyword>
<evidence type="ECO:0000256" key="2">
    <source>
        <dbReference type="ARBA" id="ARBA00022448"/>
    </source>
</evidence>
<proteinExistence type="inferred from homology"/>
<dbReference type="NCBIfam" id="NF037995">
    <property type="entry name" value="TRAP_S1"/>
    <property type="match status" value="1"/>
</dbReference>
<evidence type="ECO:0000313" key="5">
    <source>
        <dbReference type="EMBL" id="GGO49593.1"/>
    </source>
</evidence>
<dbReference type="SUPFAM" id="SSF53850">
    <property type="entry name" value="Periplasmic binding protein-like II"/>
    <property type="match status" value="1"/>
</dbReference>
<dbReference type="EMBL" id="BMLQ01000012">
    <property type="protein sequence ID" value="GGO49593.1"/>
    <property type="molecule type" value="Genomic_DNA"/>
</dbReference>
<dbReference type="PANTHER" id="PTHR33376">
    <property type="match status" value="1"/>
</dbReference>
<sequence>MTTHGKKRPSRRMRTVAGVAIALMAGTLAGCGATPLGAAYSEDNPLVLRYADYTSATSGGPFQAFADQVTEETDGRIDFKQYWGGSLLGTADMPAGIRGGVADLGMFTATYYGSEFPFTEWISSLGSVSSTDYPDGILQANAAQADFAMNSEQVNEQFEDRGIKLLFSSHSITKYDIICTSPVTSLADAKGKRVRSGGALWDRELAAAGMIPVNVSITETYEGLQRGVIDCALASPKTVTAYSLWDVAKHYTEIPLSGINAQYAIMNLDQWNALEPEDRDAVWDAGYTWWLEYLKYEGLGLEEKLRTEGVEDKGLTFLEGEDDLVDAIEDQQSKVVDQMPASAPESLEDPEAVIDDYVTTMDTWLERVQDMDLGTPEDIDLSEYEETVKSKLWDRNRP</sequence>
<evidence type="ECO:0000256" key="1">
    <source>
        <dbReference type="ARBA" id="ARBA00009023"/>
    </source>
</evidence>
<evidence type="ECO:0000256" key="4">
    <source>
        <dbReference type="SAM" id="SignalP"/>
    </source>
</evidence>
<keyword evidence="3 4" id="KW-0732">Signal</keyword>
<comment type="caution">
    <text evidence="5">The sequence shown here is derived from an EMBL/GenBank/DDBJ whole genome shotgun (WGS) entry which is preliminary data.</text>
</comment>
<comment type="similarity">
    <text evidence="1">Belongs to the bacterial solute-binding protein 7 family.</text>
</comment>
<dbReference type="InterPro" id="IPR038404">
    <property type="entry name" value="TRAP_DctP_sf"/>
</dbReference>
<organism evidence="5 6">
    <name type="scientific">Citricoccus zhacaiensis</name>
    <dbReference type="NCBI Taxonomy" id="489142"/>
    <lineage>
        <taxon>Bacteria</taxon>
        <taxon>Bacillati</taxon>
        <taxon>Actinomycetota</taxon>
        <taxon>Actinomycetes</taxon>
        <taxon>Micrococcales</taxon>
        <taxon>Micrococcaceae</taxon>
        <taxon>Citricoccus</taxon>
    </lineage>
</organism>
<gene>
    <name evidence="5" type="ORF">GCM10010977_31860</name>
</gene>